<evidence type="ECO:0000256" key="1">
    <source>
        <dbReference type="SAM" id="SignalP"/>
    </source>
</evidence>
<dbReference type="EMBL" id="JACIEK010000016">
    <property type="protein sequence ID" value="MBB4000203.1"/>
    <property type="molecule type" value="Genomic_DNA"/>
</dbReference>
<name>A0A7W6H7U2_9HYPH</name>
<keyword evidence="3" id="KW-1185">Reference proteome</keyword>
<feature type="chain" id="PRO_5030628486" evidence="1">
    <location>
        <begin position="25"/>
        <end position="169"/>
    </location>
</feature>
<reference evidence="2 3" key="1">
    <citation type="submission" date="2020-08" db="EMBL/GenBank/DDBJ databases">
        <title>Genomic Encyclopedia of Type Strains, Phase IV (KMG-IV): sequencing the most valuable type-strain genomes for metagenomic binning, comparative biology and taxonomic classification.</title>
        <authorList>
            <person name="Goeker M."/>
        </authorList>
    </citation>
    <scope>NUCLEOTIDE SEQUENCE [LARGE SCALE GENOMIC DNA]</scope>
    <source>
        <strain evidence="2 3">DSM 102238</strain>
    </source>
</reference>
<sequence>MVPRTGLAGLLATLLLAVAIPSHARDHAFPAGAETMGRSHPSELMMRAPALLQSGKGEEATFWFYAGQLRWRSRLTADPTQDPTGEPALFSSLFETIGPEVNDWAFGNIPELQRTIDAVLDWDDRYPDPSLDGAVHAATRKGLADLRDQIGREADAIRTERAARGLANR</sequence>
<evidence type="ECO:0000313" key="3">
    <source>
        <dbReference type="Proteomes" id="UP000542776"/>
    </source>
</evidence>
<gene>
    <name evidence="2" type="ORF">GGR04_004079</name>
</gene>
<protein>
    <submittedName>
        <fullName evidence="2">Uncharacterized protein</fullName>
    </submittedName>
</protein>
<organism evidence="2 3">
    <name type="scientific">Aureimonas pseudogalii</name>
    <dbReference type="NCBI Taxonomy" id="1744844"/>
    <lineage>
        <taxon>Bacteria</taxon>
        <taxon>Pseudomonadati</taxon>
        <taxon>Pseudomonadota</taxon>
        <taxon>Alphaproteobacteria</taxon>
        <taxon>Hyphomicrobiales</taxon>
        <taxon>Aurantimonadaceae</taxon>
        <taxon>Aureimonas</taxon>
    </lineage>
</organism>
<evidence type="ECO:0000313" key="2">
    <source>
        <dbReference type="EMBL" id="MBB4000203.1"/>
    </source>
</evidence>
<dbReference type="RefSeq" id="WP_183201848.1">
    <property type="nucleotide sequence ID" value="NZ_JACIEK010000016.1"/>
</dbReference>
<dbReference type="Proteomes" id="UP000542776">
    <property type="component" value="Unassembled WGS sequence"/>
</dbReference>
<dbReference type="AlphaFoldDB" id="A0A7W6H7U2"/>
<proteinExistence type="predicted"/>
<feature type="signal peptide" evidence="1">
    <location>
        <begin position="1"/>
        <end position="24"/>
    </location>
</feature>
<accession>A0A7W6H7U2</accession>
<comment type="caution">
    <text evidence="2">The sequence shown here is derived from an EMBL/GenBank/DDBJ whole genome shotgun (WGS) entry which is preliminary data.</text>
</comment>
<keyword evidence="1" id="KW-0732">Signal</keyword>